<keyword evidence="3" id="KW-1185">Reference proteome</keyword>
<evidence type="ECO:0000313" key="3">
    <source>
        <dbReference type="Proteomes" id="UP000053370"/>
    </source>
</evidence>
<evidence type="ECO:0000313" key="2">
    <source>
        <dbReference type="EMBL" id="GAP41296.1"/>
    </source>
</evidence>
<dbReference type="InterPro" id="IPR052339">
    <property type="entry name" value="Fe-S_Maturation_MIP18"/>
</dbReference>
<dbReference type="PANTHER" id="PTHR42831:SF1">
    <property type="entry name" value="FE-S PROTEIN MATURATION AUXILIARY FACTOR YITW"/>
    <property type="match status" value="1"/>
</dbReference>
<protein>
    <submittedName>
        <fullName evidence="2">Metal-sulfur cluster biosynthetic enzyme</fullName>
    </submittedName>
</protein>
<dbReference type="InterPro" id="IPR034904">
    <property type="entry name" value="FSCA_dom_sf"/>
</dbReference>
<accession>A0A0S7BWX8</accession>
<name>A0A0S7BWX8_9CHLR</name>
<dbReference type="Gene3D" id="3.30.300.130">
    <property type="entry name" value="Fe-S cluster assembly (FSCA)"/>
    <property type="match status" value="1"/>
</dbReference>
<gene>
    <name evidence="2" type="ORF">ATC1_131281</name>
</gene>
<dbReference type="SUPFAM" id="SSF117916">
    <property type="entry name" value="Fe-S cluster assembly (FSCA) domain-like"/>
    <property type="match status" value="1"/>
</dbReference>
<organism evidence="2">
    <name type="scientific">Flexilinea flocculi</name>
    <dbReference type="NCBI Taxonomy" id="1678840"/>
    <lineage>
        <taxon>Bacteria</taxon>
        <taxon>Bacillati</taxon>
        <taxon>Chloroflexota</taxon>
        <taxon>Anaerolineae</taxon>
        <taxon>Anaerolineales</taxon>
        <taxon>Anaerolineaceae</taxon>
        <taxon>Flexilinea</taxon>
    </lineage>
</organism>
<dbReference type="PANTHER" id="PTHR42831">
    <property type="entry name" value="FE-S PROTEIN MATURATION AUXILIARY FACTOR YITW"/>
    <property type="match status" value="1"/>
</dbReference>
<dbReference type="STRING" id="1678840.ATC1_131281"/>
<dbReference type="RefSeq" id="WP_062282219.1">
    <property type="nucleotide sequence ID" value="NZ_DF968181.1"/>
</dbReference>
<dbReference type="Proteomes" id="UP000053370">
    <property type="component" value="Unassembled WGS sequence"/>
</dbReference>
<dbReference type="Pfam" id="PF01883">
    <property type="entry name" value="FeS_assembly_P"/>
    <property type="match status" value="1"/>
</dbReference>
<feature type="domain" description="MIP18 family-like" evidence="1">
    <location>
        <begin position="27"/>
        <end position="87"/>
    </location>
</feature>
<dbReference type="AlphaFoldDB" id="A0A0S7BWX8"/>
<sequence>MDDVIAKKNPPKWEYSIIDPEKADLLKDALRSVLDPELGYSVIDLGLIRNVEVKDDHIVLTMILTTPFCPYGGMLIESVRKTAMDALSMDAIIDLRFDPWDPDMMEEGFELDWGF</sequence>
<evidence type="ECO:0000259" key="1">
    <source>
        <dbReference type="Pfam" id="PF01883"/>
    </source>
</evidence>
<dbReference type="InterPro" id="IPR002744">
    <property type="entry name" value="MIP18-like"/>
</dbReference>
<proteinExistence type="predicted"/>
<dbReference type="EMBL" id="DF968181">
    <property type="protein sequence ID" value="GAP41296.1"/>
    <property type="molecule type" value="Genomic_DNA"/>
</dbReference>
<reference evidence="2" key="1">
    <citation type="journal article" date="2015" name="Genome Announc.">
        <title>Draft Genome Sequence of Anaerolineae Strain TC1, a Novel Isolate from a Methanogenic Wastewater Treatment System.</title>
        <authorList>
            <person name="Matsuura N."/>
            <person name="Tourlousse D.M."/>
            <person name="Sun L."/>
            <person name="Toyonaga M."/>
            <person name="Kuroda K."/>
            <person name="Ohashi A."/>
            <person name="Cruz R."/>
            <person name="Yamaguchi T."/>
            <person name="Sekiguchi Y."/>
        </authorList>
    </citation>
    <scope>NUCLEOTIDE SEQUENCE [LARGE SCALE GENOMIC DNA]</scope>
    <source>
        <strain evidence="2">TC1</strain>
    </source>
</reference>